<protein>
    <recommendedName>
        <fullName evidence="2">Putative 4-hydroxy-4-methyl-2-oxoglutarate aldolase</fullName>
    </recommendedName>
    <alternativeName>
        <fullName evidence="3">Regulator of ribonuclease activity homolog</fullName>
    </alternativeName>
    <alternativeName>
        <fullName evidence="4">RraA-like protein</fullName>
    </alternativeName>
</protein>
<accession>A0A844QMT9</accession>
<dbReference type="SUPFAM" id="SSF89562">
    <property type="entry name" value="RraA-like"/>
    <property type="match status" value="1"/>
</dbReference>
<feature type="binding site" evidence="5">
    <location>
        <position position="123"/>
    </location>
    <ligand>
        <name>substrate</name>
    </ligand>
</feature>
<keyword evidence="5" id="KW-0479">Metal-binding</keyword>
<dbReference type="PANTHER" id="PTHR33254">
    <property type="entry name" value="4-HYDROXY-4-METHYL-2-OXOGLUTARATE ALDOLASE 3-RELATED"/>
    <property type="match status" value="1"/>
</dbReference>
<keyword evidence="5" id="KW-0460">Magnesium</keyword>
<dbReference type="InterPro" id="IPR036704">
    <property type="entry name" value="RraA/RraA-like_sf"/>
</dbReference>
<feature type="binding site" evidence="5">
    <location>
        <position position="122"/>
    </location>
    <ligand>
        <name>substrate</name>
    </ligand>
</feature>
<comment type="cofactor">
    <cofactor evidence="5">
        <name>Mg(2+)</name>
        <dbReference type="ChEBI" id="CHEBI:18420"/>
    </cofactor>
</comment>
<evidence type="ECO:0000256" key="4">
    <source>
        <dbReference type="ARBA" id="ARBA00030169"/>
    </source>
</evidence>
<proteinExistence type="predicted"/>
<comment type="cofactor">
    <cofactor evidence="1">
        <name>a divalent metal cation</name>
        <dbReference type="ChEBI" id="CHEBI:60240"/>
    </cofactor>
</comment>
<comment type="caution">
    <text evidence="6">The sequence shown here is derived from an EMBL/GenBank/DDBJ whole genome shotgun (WGS) entry which is preliminary data.</text>
</comment>
<feature type="binding site" evidence="5">
    <location>
        <begin position="100"/>
        <end position="103"/>
    </location>
    <ligand>
        <name>substrate</name>
    </ligand>
</feature>
<name>A0A844QMT9_9HYPH</name>
<dbReference type="AlphaFoldDB" id="A0A844QMT9"/>
<evidence type="ECO:0000256" key="3">
    <source>
        <dbReference type="ARBA" id="ARBA00029596"/>
    </source>
</evidence>
<evidence type="ECO:0000256" key="5">
    <source>
        <dbReference type="PIRSR" id="PIRSR605493-1"/>
    </source>
</evidence>
<reference evidence="6 7" key="1">
    <citation type="submission" date="2019-12" db="EMBL/GenBank/DDBJ databases">
        <title>Nitratireductor arenosus sp. nov., Isolated from sea sand, Jeju island, South Korea.</title>
        <authorList>
            <person name="Kim W."/>
        </authorList>
    </citation>
    <scope>NUCLEOTIDE SEQUENCE [LARGE SCALE GENOMIC DNA]</scope>
    <source>
        <strain evidence="6 7">CAU 1489</strain>
    </source>
</reference>
<keyword evidence="7" id="KW-1185">Reference proteome</keyword>
<evidence type="ECO:0000256" key="2">
    <source>
        <dbReference type="ARBA" id="ARBA00016549"/>
    </source>
</evidence>
<dbReference type="Pfam" id="PF03737">
    <property type="entry name" value="RraA-like"/>
    <property type="match status" value="1"/>
</dbReference>
<dbReference type="CDD" id="cd16841">
    <property type="entry name" value="RraA_family"/>
    <property type="match status" value="1"/>
</dbReference>
<dbReference type="Proteomes" id="UP000463224">
    <property type="component" value="Unassembled WGS sequence"/>
</dbReference>
<dbReference type="GO" id="GO:0046872">
    <property type="term" value="F:metal ion binding"/>
    <property type="evidence" value="ECO:0007669"/>
    <property type="project" value="UniProtKB-KW"/>
</dbReference>
<evidence type="ECO:0000313" key="6">
    <source>
        <dbReference type="EMBL" id="MVA99171.1"/>
    </source>
</evidence>
<organism evidence="6 7">
    <name type="scientific">Nitratireductor arenosus</name>
    <dbReference type="NCBI Taxonomy" id="2682096"/>
    <lineage>
        <taxon>Bacteria</taxon>
        <taxon>Pseudomonadati</taxon>
        <taxon>Pseudomonadota</taxon>
        <taxon>Alphaproteobacteria</taxon>
        <taxon>Hyphomicrobiales</taxon>
        <taxon>Phyllobacteriaceae</taxon>
        <taxon>Nitratireductor</taxon>
    </lineage>
</organism>
<gene>
    <name evidence="6" type="ORF">GN330_18145</name>
</gene>
<dbReference type="PANTHER" id="PTHR33254:SF4">
    <property type="entry name" value="4-HYDROXY-4-METHYL-2-OXOGLUTARATE ALDOLASE 3-RELATED"/>
    <property type="match status" value="1"/>
</dbReference>
<sequence length="222" mass="24012">MPTTVHDAIESCRSELYAAVLSDTLDRHGLYNQSPRAGMRLLDVSKPLCGLARVGIYMPVYHDSEELDVYGEEIDLVDSLQPNEVPVLACHGLAHIAPWGELLSTRAQVLKAGGFVTDGSVRDARMIREMGFPVVCAGTTPVDTKYRGKLVLYDVPGKIGGVDVNSGDLIFADEDGTVIVPRALIVDVVGAALAKVRAETTVRNELAAGESLRTIFTRHRIL</sequence>
<dbReference type="InterPro" id="IPR005493">
    <property type="entry name" value="RraA/RraA-like"/>
</dbReference>
<dbReference type="EMBL" id="WPHG01000004">
    <property type="protein sequence ID" value="MVA99171.1"/>
    <property type="molecule type" value="Genomic_DNA"/>
</dbReference>
<evidence type="ECO:0000313" key="7">
    <source>
        <dbReference type="Proteomes" id="UP000463224"/>
    </source>
</evidence>
<evidence type="ECO:0000256" key="1">
    <source>
        <dbReference type="ARBA" id="ARBA00001968"/>
    </source>
</evidence>
<dbReference type="Gene3D" id="3.50.30.40">
    <property type="entry name" value="Ribonuclease E inhibitor RraA/RraA-like"/>
    <property type="match status" value="1"/>
</dbReference>